<dbReference type="PROSITE" id="PS50181">
    <property type="entry name" value="FBOX"/>
    <property type="match status" value="1"/>
</dbReference>
<evidence type="ECO:0000259" key="2">
    <source>
        <dbReference type="PROSITE" id="PS50181"/>
    </source>
</evidence>
<keyword evidence="4" id="KW-1185">Reference proteome</keyword>
<dbReference type="PANTHER" id="PTHR34223">
    <property type="entry name" value="OS11G0201299 PROTEIN"/>
    <property type="match status" value="1"/>
</dbReference>
<dbReference type="InterPro" id="IPR032675">
    <property type="entry name" value="LRR_dom_sf"/>
</dbReference>
<feature type="domain" description="F-box" evidence="2">
    <location>
        <begin position="31"/>
        <end position="79"/>
    </location>
</feature>
<evidence type="ECO:0000313" key="4">
    <source>
        <dbReference type="Proteomes" id="UP000501690"/>
    </source>
</evidence>
<dbReference type="EMBL" id="CP039347">
    <property type="protein sequence ID" value="QCD88561.1"/>
    <property type="molecule type" value="Genomic_DNA"/>
</dbReference>
<dbReference type="Pfam" id="PF00646">
    <property type="entry name" value="F-box"/>
    <property type="match status" value="1"/>
</dbReference>
<dbReference type="InterPro" id="IPR053197">
    <property type="entry name" value="F-box_SCFL_complex_component"/>
</dbReference>
<feature type="compositionally biased region" description="Basic and acidic residues" evidence="1">
    <location>
        <begin position="7"/>
        <end position="29"/>
    </location>
</feature>
<dbReference type="CDD" id="cd22160">
    <property type="entry name" value="F-box_AtFBL13-like"/>
    <property type="match status" value="1"/>
</dbReference>
<dbReference type="SMART" id="SM00256">
    <property type="entry name" value="FBOX"/>
    <property type="match status" value="1"/>
</dbReference>
<dbReference type="AlphaFoldDB" id="A0A4D6LIZ8"/>
<sequence length="382" mass="43922">MKRKRTSERCESDERKKKEKLVDLPSERKKEDRLSDLPDEVLKHIMEFLPTREAIQTCVLSKRWKNLWKGLTTLTFSFFNGIRKYNKYVSHVLSNRDDSTSLHHMSMTVFNSTAPKVLNNAIKYASQHHLQALTLIMDMKFKQTRNSFIPLVINCKSLTFLDIYVDSSSVSLTLPASLSLPSLKTLLLSNVSFTPKDGDNYAEPFSRCTSLTTLVLGRSMHSPSTQTLLISNPTISVLNMENILYWHTFEPQIVLSVPKLTSITLHNSHFSMCYKLSCTCDLPLLTEVKINNHVHVDSSIIIHWLQMFSNVRTLTISSRTLDTLLKDLYLDTLEIQPPHFARLESFKIKMDSKIKMSKDELNTVVDYLVQNCRTKNVNVIEC</sequence>
<dbReference type="InterPro" id="IPR001810">
    <property type="entry name" value="F-box_dom"/>
</dbReference>
<gene>
    <name evidence="3" type="ORF">DEO72_LG3g3110</name>
</gene>
<evidence type="ECO:0000256" key="1">
    <source>
        <dbReference type="SAM" id="MobiDB-lite"/>
    </source>
</evidence>
<dbReference type="SUPFAM" id="SSF81383">
    <property type="entry name" value="F-box domain"/>
    <property type="match status" value="1"/>
</dbReference>
<dbReference type="Gene3D" id="3.80.10.10">
    <property type="entry name" value="Ribonuclease Inhibitor"/>
    <property type="match status" value="1"/>
</dbReference>
<protein>
    <recommendedName>
        <fullName evidence="2">F-box domain-containing protein</fullName>
    </recommendedName>
</protein>
<dbReference type="PANTHER" id="PTHR34223:SF51">
    <property type="entry name" value="OS06G0556300 PROTEIN"/>
    <property type="match status" value="1"/>
</dbReference>
<dbReference type="InterPro" id="IPR036047">
    <property type="entry name" value="F-box-like_dom_sf"/>
</dbReference>
<dbReference type="Proteomes" id="UP000501690">
    <property type="component" value="Linkage Group LG3"/>
</dbReference>
<feature type="region of interest" description="Disordered" evidence="1">
    <location>
        <begin position="1"/>
        <end position="29"/>
    </location>
</feature>
<dbReference type="SUPFAM" id="SSF52047">
    <property type="entry name" value="RNI-like"/>
    <property type="match status" value="1"/>
</dbReference>
<name>A0A4D6LIZ8_VIGUN</name>
<dbReference type="Gene3D" id="1.20.1280.50">
    <property type="match status" value="1"/>
</dbReference>
<dbReference type="InterPro" id="IPR053781">
    <property type="entry name" value="F-box_AtFBL13-like"/>
</dbReference>
<proteinExistence type="predicted"/>
<dbReference type="OrthoDB" id="1848700at2759"/>
<accession>A0A4D6LIZ8</accession>
<evidence type="ECO:0000313" key="3">
    <source>
        <dbReference type="EMBL" id="QCD88561.1"/>
    </source>
</evidence>
<dbReference type="Gramene" id="Vigun11g176500.1.v1.2">
    <property type="protein sequence ID" value="Vigun11g176500.1.v1.2"/>
    <property type="gene ID" value="Vigun11g176500.v1.2"/>
</dbReference>
<reference evidence="3 4" key="1">
    <citation type="submission" date="2019-04" db="EMBL/GenBank/DDBJ databases">
        <title>An improved genome assembly and genetic linkage map for asparagus bean, Vigna unguiculata ssp. sesquipedialis.</title>
        <authorList>
            <person name="Xia Q."/>
            <person name="Zhang R."/>
            <person name="Dong Y."/>
        </authorList>
    </citation>
    <scope>NUCLEOTIDE SEQUENCE [LARGE SCALE GENOMIC DNA]</scope>
    <source>
        <tissue evidence="3">Leaf</tissue>
    </source>
</reference>
<organism evidence="3 4">
    <name type="scientific">Vigna unguiculata</name>
    <name type="common">Cowpea</name>
    <dbReference type="NCBI Taxonomy" id="3917"/>
    <lineage>
        <taxon>Eukaryota</taxon>
        <taxon>Viridiplantae</taxon>
        <taxon>Streptophyta</taxon>
        <taxon>Embryophyta</taxon>
        <taxon>Tracheophyta</taxon>
        <taxon>Spermatophyta</taxon>
        <taxon>Magnoliopsida</taxon>
        <taxon>eudicotyledons</taxon>
        <taxon>Gunneridae</taxon>
        <taxon>Pentapetalae</taxon>
        <taxon>rosids</taxon>
        <taxon>fabids</taxon>
        <taxon>Fabales</taxon>
        <taxon>Fabaceae</taxon>
        <taxon>Papilionoideae</taxon>
        <taxon>50 kb inversion clade</taxon>
        <taxon>NPAAA clade</taxon>
        <taxon>indigoferoid/millettioid clade</taxon>
        <taxon>Phaseoleae</taxon>
        <taxon>Vigna</taxon>
    </lineage>
</organism>